<dbReference type="InterPro" id="IPR000182">
    <property type="entry name" value="GNAT_dom"/>
</dbReference>
<protein>
    <recommendedName>
        <fullName evidence="1">N-acetyltransferase domain-containing protein</fullName>
    </recommendedName>
</protein>
<name>A0A1H2YNU2_9BACL</name>
<dbReference type="PANTHER" id="PTHR43415">
    <property type="entry name" value="SPERMIDINE N(1)-ACETYLTRANSFERASE"/>
    <property type="match status" value="1"/>
</dbReference>
<dbReference type="SUPFAM" id="SSF55729">
    <property type="entry name" value="Acyl-CoA N-acyltransferases (Nat)"/>
    <property type="match status" value="1"/>
</dbReference>
<evidence type="ECO:0000259" key="1">
    <source>
        <dbReference type="PROSITE" id="PS51186"/>
    </source>
</evidence>
<dbReference type="Pfam" id="PF13302">
    <property type="entry name" value="Acetyltransf_3"/>
    <property type="match status" value="1"/>
</dbReference>
<dbReference type="PROSITE" id="PS51186">
    <property type="entry name" value="GNAT"/>
    <property type="match status" value="1"/>
</dbReference>
<dbReference type="RefSeq" id="WP_091740237.1">
    <property type="nucleotide sequence ID" value="NZ_FNNQ01000009.1"/>
</dbReference>
<sequence length="190" mass="22963">MLVSIKGERVHLRDVTKEDLDTIWYWEYEAEDQEHHRWNGPYYAVEELSYTQFKRRWERNFLAQEKGETRWRLGIEIDGVLKGIVSRYWVDEGTDWLETGLVIYDSRYWSGGYGTEAFRLWIDYLFQHLATVRLGISTWSGNERMIRLAKRIGMIEEGRIRKARIVESKYYDSIKMGMLREEWMMVREEG</sequence>
<feature type="domain" description="N-acetyltransferase" evidence="1">
    <location>
        <begin position="10"/>
        <end position="177"/>
    </location>
</feature>
<dbReference type="InterPro" id="IPR016181">
    <property type="entry name" value="Acyl_CoA_acyltransferase"/>
</dbReference>
<dbReference type="OrthoDB" id="9795206at2"/>
<organism evidence="2 3">
    <name type="scientific">Marininema mesophilum</name>
    <dbReference type="NCBI Taxonomy" id="1048340"/>
    <lineage>
        <taxon>Bacteria</taxon>
        <taxon>Bacillati</taxon>
        <taxon>Bacillota</taxon>
        <taxon>Bacilli</taxon>
        <taxon>Bacillales</taxon>
        <taxon>Thermoactinomycetaceae</taxon>
        <taxon>Marininema</taxon>
    </lineage>
</organism>
<proteinExistence type="predicted"/>
<accession>A0A1H2YNU2</accession>
<reference evidence="2 3" key="1">
    <citation type="submission" date="2016-10" db="EMBL/GenBank/DDBJ databases">
        <authorList>
            <person name="de Groot N.N."/>
        </authorList>
    </citation>
    <scope>NUCLEOTIDE SEQUENCE [LARGE SCALE GENOMIC DNA]</scope>
    <source>
        <strain evidence="2 3">DSM 45610</strain>
    </source>
</reference>
<dbReference type="AlphaFoldDB" id="A0A1H2YNU2"/>
<dbReference type="GO" id="GO:0016747">
    <property type="term" value="F:acyltransferase activity, transferring groups other than amino-acyl groups"/>
    <property type="evidence" value="ECO:0007669"/>
    <property type="project" value="InterPro"/>
</dbReference>
<dbReference type="Gene3D" id="3.40.630.30">
    <property type="match status" value="1"/>
</dbReference>
<evidence type="ECO:0000313" key="3">
    <source>
        <dbReference type="Proteomes" id="UP000198534"/>
    </source>
</evidence>
<keyword evidence="3" id="KW-1185">Reference proteome</keyword>
<dbReference type="PANTHER" id="PTHR43415:SF4">
    <property type="entry name" value="N-ACETYLTRANSFERASE DOMAIN-CONTAINING PROTEIN"/>
    <property type="match status" value="1"/>
</dbReference>
<dbReference type="Proteomes" id="UP000198534">
    <property type="component" value="Unassembled WGS sequence"/>
</dbReference>
<dbReference type="EMBL" id="FNNQ01000009">
    <property type="protein sequence ID" value="SDX06304.1"/>
    <property type="molecule type" value="Genomic_DNA"/>
</dbReference>
<dbReference type="STRING" id="1048340.SAMN05444487_109128"/>
<gene>
    <name evidence="2" type="ORF">SAMN05444487_109128</name>
</gene>
<evidence type="ECO:0000313" key="2">
    <source>
        <dbReference type="EMBL" id="SDX06304.1"/>
    </source>
</evidence>